<comment type="caution">
    <text evidence="1">The sequence shown here is derived from an EMBL/GenBank/DDBJ whole genome shotgun (WGS) entry which is preliminary data.</text>
</comment>
<reference evidence="2" key="1">
    <citation type="journal article" date="2019" name="Int. J. Syst. Evol. Microbiol.">
        <title>The Global Catalogue of Microorganisms (GCM) 10K type strain sequencing project: providing services to taxonomists for standard genome sequencing and annotation.</title>
        <authorList>
            <consortium name="The Broad Institute Genomics Platform"/>
            <consortium name="The Broad Institute Genome Sequencing Center for Infectious Disease"/>
            <person name="Wu L."/>
            <person name="Ma J."/>
        </authorList>
    </citation>
    <scope>NUCLEOTIDE SEQUENCE [LARGE SCALE GENOMIC DNA]</scope>
    <source>
        <strain evidence="2">CCUG 58411</strain>
    </source>
</reference>
<dbReference type="RefSeq" id="WP_379035370.1">
    <property type="nucleotide sequence ID" value="NZ_JBHTLN010000007.1"/>
</dbReference>
<dbReference type="Proteomes" id="UP001597206">
    <property type="component" value="Unassembled WGS sequence"/>
</dbReference>
<protein>
    <submittedName>
        <fullName evidence="1">Uncharacterized protein</fullName>
    </submittedName>
</protein>
<gene>
    <name evidence="1" type="ORF">ACFQ2T_13675</name>
</gene>
<name>A0ABW3PAV1_9PROT</name>
<organism evidence="1 2">
    <name type="scientific">Methylophilus flavus</name>
    <dbReference type="NCBI Taxonomy" id="640084"/>
    <lineage>
        <taxon>Bacteria</taxon>
        <taxon>Pseudomonadati</taxon>
        <taxon>Pseudomonadota</taxon>
        <taxon>Betaproteobacteria</taxon>
        <taxon>Nitrosomonadales</taxon>
        <taxon>Methylophilaceae</taxon>
        <taxon>Methylophilus</taxon>
    </lineage>
</organism>
<sequence>MKVTPQSLARQFCSGTYVNVTDASLWLETFAYLASVNDDSIFQREKIHALWLVYGGDLRARIRDDQLILQVLRKALPGYRGEGVTMYRGESWFLFDQDKIGFCWTSAEDVATSYAKGLNAVESGGVLLKCYAPAEAILAAPEPGTSSQVYICDPGKLLRLTTQGLFPKL</sequence>
<evidence type="ECO:0000313" key="1">
    <source>
        <dbReference type="EMBL" id="MFD1123559.1"/>
    </source>
</evidence>
<proteinExistence type="predicted"/>
<evidence type="ECO:0000313" key="2">
    <source>
        <dbReference type="Proteomes" id="UP001597206"/>
    </source>
</evidence>
<accession>A0ABW3PAV1</accession>
<keyword evidence="2" id="KW-1185">Reference proteome</keyword>
<dbReference type="EMBL" id="JBHTLN010000007">
    <property type="protein sequence ID" value="MFD1123559.1"/>
    <property type="molecule type" value="Genomic_DNA"/>
</dbReference>